<dbReference type="Proteomes" id="UP000018208">
    <property type="component" value="Unassembled WGS sequence"/>
</dbReference>
<organism evidence="1">
    <name type="scientific">Spironucleus salmonicida</name>
    <dbReference type="NCBI Taxonomy" id="348837"/>
    <lineage>
        <taxon>Eukaryota</taxon>
        <taxon>Metamonada</taxon>
        <taxon>Diplomonadida</taxon>
        <taxon>Hexamitidae</taxon>
        <taxon>Hexamitinae</taxon>
        <taxon>Spironucleus</taxon>
    </lineage>
</organism>
<dbReference type="EMBL" id="KI545970">
    <property type="protein sequence ID" value="EST48939.1"/>
    <property type="molecule type" value="Genomic_DNA"/>
</dbReference>
<reference evidence="2" key="2">
    <citation type="submission" date="2020-12" db="EMBL/GenBank/DDBJ databases">
        <title>New Spironucleus salmonicida genome in near-complete chromosomes.</title>
        <authorList>
            <person name="Xu F."/>
            <person name="Kurt Z."/>
            <person name="Jimenez-Gonzalez A."/>
            <person name="Astvaldsson A."/>
            <person name="Andersson J.O."/>
            <person name="Svard S.G."/>
        </authorList>
    </citation>
    <scope>NUCLEOTIDE SEQUENCE</scope>
    <source>
        <strain evidence="2">ATCC 50377</strain>
    </source>
</reference>
<gene>
    <name evidence="1" type="ORF">SS50377_10782</name>
    <name evidence="2" type="ORF">SS50377_27223</name>
</gene>
<keyword evidence="3" id="KW-1185">Reference proteome</keyword>
<proteinExistence type="predicted"/>
<sequence>MFAKCCKPKRVLSLQFSPSSIEFAGRISVISDEVNTVQDNNKYFADEENTDEFEVINKTQSIKEYISTITDQVEESTTRQTIHDVE</sequence>
<dbReference type="EMBL" id="AUWU02000007">
    <property type="protein sequence ID" value="KAH0570930.1"/>
    <property type="molecule type" value="Genomic_DNA"/>
</dbReference>
<evidence type="ECO:0000313" key="3">
    <source>
        <dbReference type="Proteomes" id="UP000018208"/>
    </source>
</evidence>
<name>V6M6B4_9EUKA</name>
<evidence type="ECO:0000313" key="2">
    <source>
        <dbReference type="EMBL" id="KAH0570930.1"/>
    </source>
</evidence>
<accession>V6M6B4</accession>
<protein>
    <submittedName>
        <fullName evidence="1">Uncharacterized protein</fullName>
    </submittedName>
</protein>
<evidence type="ECO:0000313" key="1">
    <source>
        <dbReference type="EMBL" id="EST48939.1"/>
    </source>
</evidence>
<dbReference type="VEuPathDB" id="GiardiaDB:SS50377_27223"/>
<reference evidence="1 2" key="1">
    <citation type="journal article" date="2014" name="PLoS Genet.">
        <title>The Genome of Spironucleus salmonicida Highlights a Fish Pathogen Adapted to Fluctuating Environments.</title>
        <authorList>
            <person name="Xu F."/>
            <person name="Jerlstrom-Hultqvist J."/>
            <person name="Einarsson E."/>
            <person name="Astvaldsson A."/>
            <person name="Svard S.G."/>
            <person name="Andersson J.O."/>
        </authorList>
    </citation>
    <scope>NUCLEOTIDE SEQUENCE</scope>
    <source>
        <strain evidence="2">ATCC 50377</strain>
    </source>
</reference>
<dbReference type="AlphaFoldDB" id="V6M6B4"/>